<keyword evidence="2" id="KW-1185">Reference proteome</keyword>
<organism evidence="1 2">
    <name type="scientific">[Clostridium] innocuum 2959</name>
    <dbReference type="NCBI Taxonomy" id="999413"/>
    <lineage>
        <taxon>Bacteria</taxon>
        <taxon>Bacillati</taxon>
        <taxon>Bacillota</taxon>
        <taxon>Clostridia</taxon>
        <taxon>Eubacteriales</taxon>
        <taxon>Clostridiaceae</taxon>
        <taxon>Clostridium</taxon>
    </lineage>
</organism>
<comment type="caution">
    <text evidence="1">The sequence shown here is derived from an EMBL/GenBank/DDBJ whole genome shotgun (WGS) entry which is preliminary data.</text>
</comment>
<gene>
    <name evidence="1" type="ORF">HMPREF1094_03566</name>
</gene>
<evidence type="ECO:0000313" key="2">
    <source>
        <dbReference type="Proteomes" id="UP000013051"/>
    </source>
</evidence>
<dbReference type="AlphaFoldDB" id="N9WEC6"/>
<dbReference type="EMBL" id="AGYV01000006">
    <property type="protein sequence ID" value="ENY85872.1"/>
    <property type="molecule type" value="Genomic_DNA"/>
</dbReference>
<name>N9WEC6_CLOIN</name>
<proteinExistence type="predicted"/>
<accession>N9WEC6</accession>
<sequence>MEKDWCDEQGNSYPLLNMKLIDEFSEEVRKTGIHKEVKK</sequence>
<reference evidence="1 2" key="1">
    <citation type="submission" date="2013-01" db="EMBL/GenBank/DDBJ databases">
        <title>The Genome Sequence of Clostridium innocuum 2959.</title>
        <authorList>
            <consortium name="The Broad Institute Genome Sequencing Platform"/>
            <person name="Earl A."/>
            <person name="Ward D."/>
            <person name="Feldgarden M."/>
            <person name="Gevers D."/>
            <person name="Courvalin P."/>
            <person name="Lambert T."/>
            <person name="Walker B."/>
            <person name="Young S.K."/>
            <person name="Zeng Q."/>
            <person name="Gargeya S."/>
            <person name="Fitzgerald M."/>
            <person name="Haas B."/>
            <person name="Abouelleil A."/>
            <person name="Alvarado L."/>
            <person name="Arachchi H.M."/>
            <person name="Berlin A.M."/>
            <person name="Chapman S.B."/>
            <person name="Dewar J."/>
            <person name="Goldberg J."/>
            <person name="Griggs A."/>
            <person name="Gujja S."/>
            <person name="Hansen M."/>
            <person name="Howarth C."/>
            <person name="Imamovic A."/>
            <person name="Larimer J."/>
            <person name="McCowan C."/>
            <person name="Murphy C."/>
            <person name="Neiman D."/>
            <person name="Pearson M."/>
            <person name="Priest M."/>
            <person name="Roberts A."/>
            <person name="Saif S."/>
            <person name="Shea T."/>
            <person name="Sisk P."/>
            <person name="Sykes S."/>
            <person name="Wortman J."/>
            <person name="Nusbaum C."/>
            <person name="Birren B."/>
        </authorList>
    </citation>
    <scope>NUCLEOTIDE SEQUENCE [LARGE SCALE GENOMIC DNA]</scope>
    <source>
        <strain evidence="1 2">2959</strain>
    </source>
</reference>
<protein>
    <submittedName>
        <fullName evidence="1">Uncharacterized protein</fullName>
    </submittedName>
</protein>
<dbReference type="PATRIC" id="fig|999413.4.peg.3813"/>
<dbReference type="HOGENOM" id="CLU_3309448_0_0_9"/>
<evidence type="ECO:0000313" key="1">
    <source>
        <dbReference type="EMBL" id="ENY85872.1"/>
    </source>
</evidence>
<dbReference type="Proteomes" id="UP000013051">
    <property type="component" value="Unassembled WGS sequence"/>
</dbReference>